<evidence type="ECO:0000256" key="3">
    <source>
        <dbReference type="ARBA" id="ARBA00019622"/>
    </source>
</evidence>
<dbReference type="OrthoDB" id="20828at2759"/>
<evidence type="ECO:0000256" key="6">
    <source>
        <dbReference type="ARBA" id="ARBA00023242"/>
    </source>
</evidence>
<dbReference type="Proteomes" id="UP000190831">
    <property type="component" value="Chromosome C"/>
</dbReference>
<dbReference type="Pfam" id="PF09497">
    <property type="entry name" value="Med12"/>
    <property type="match status" value="1"/>
</dbReference>
<dbReference type="GO" id="GO:0003712">
    <property type="term" value="F:transcription coregulator activity"/>
    <property type="evidence" value="ECO:0007669"/>
    <property type="project" value="InterPro"/>
</dbReference>
<gene>
    <name evidence="9" type="ORF">LAFE_0C01002G</name>
</gene>
<dbReference type="GO" id="GO:0006357">
    <property type="term" value="P:regulation of transcription by RNA polymerase II"/>
    <property type="evidence" value="ECO:0007669"/>
    <property type="project" value="InterPro"/>
</dbReference>
<evidence type="ECO:0000256" key="7">
    <source>
        <dbReference type="ARBA" id="ARBA00032010"/>
    </source>
</evidence>
<comment type="subcellular location">
    <subcellularLocation>
        <location evidence="1">Nucleus</location>
    </subcellularLocation>
</comment>
<name>A0A1G4M9A3_LACFM</name>
<keyword evidence="10" id="KW-1185">Reference proteome</keyword>
<keyword evidence="5" id="KW-0804">Transcription</keyword>
<dbReference type="SMART" id="SM01281">
    <property type="entry name" value="Med12"/>
    <property type="match status" value="1"/>
</dbReference>
<keyword evidence="6" id="KW-0539">Nucleus</keyword>
<organism evidence="9 10">
    <name type="scientific">Lachancea fermentati</name>
    <name type="common">Zygosaccharomyces fermentati</name>
    <dbReference type="NCBI Taxonomy" id="4955"/>
    <lineage>
        <taxon>Eukaryota</taxon>
        <taxon>Fungi</taxon>
        <taxon>Dikarya</taxon>
        <taxon>Ascomycota</taxon>
        <taxon>Saccharomycotina</taxon>
        <taxon>Saccharomycetes</taxon>
        <taxon>Saccharomycetales</taxon>
        <taxon>Saccharomycetaceae</taxon>
        <taxon>Lachancea</taxon>
    </lineage>
</organism>
<sequence length="1371" mass="158964">MIPSKYTLTPPEDLHPLNFEGSKPIYPDFDPWSHTQLEDKILLNFVSKGYYNSAKVNFESISARSSLQESLPTVSTLLADQLSNVLHIREQDINKISSVALDANSKRVKFNELAGPGFSLPTRVTLTDHRRELWLQEISSPHASLSNISKSIPHGLKRRQVLEQCFTKQIPISRAVWLIKCSYSIEWKILTSKQKHESSDEITNHLYKEWTDNMAHILEKLVFEMTQYYNEPIQLRAWKKKISYYLKLLGNCYTINLLDKNIFHHWLVEFVGKVENFECIPLTLHIMSVFWDGLCQKSESASSEQIFLVNKITEALLYKYYMVSRSKSMINDEQYLINDVKKNSKLKELILAKLKGFILRVFHEQSLEAFIMSNNNWDIYKNCLYEILGVDKQHETGSNKTELKKKLELIVYRNDSLKFNSVLQDNETSDTNISEAFEGSLESLFIKDKPLKLKRVDYGLTTVLDDNSPGDDWVSYVDQKLTRIDQVIQMIMWAIHPSRASHYEGCQLIAKLLLLKINSQNSFQEYNIEDTVWALIFRFAKLSSQEMNTTLVPSRLYQLLNIFIGYGLIKVPTYVRKLISSGILYLSESQDKYFHCELLVNLKIAPLMKSQYNMVLKNVKEYDPSFFENFNYDKLMEMLEVAKSNVLAGDFAFVETVPYSVKVLSSEWYLNFICTPTDNLLEPVDKENIINKLKVFCINMKEFHHFYKWVEFIVYHQLLKDISALECLVDILMFYDKLFPLLINDHILLMKTLLHLYSKELALKDPQSYQVYAFNHFWKFFTRKFPFALEIDGDLQMKLAEVYESEKLRMEKIAKSYSMASELYDQINRSTPSSGSEMNKLESHNFPSLFQKNIKLLLNSNDEGVKYSAKTSMRLLLNLNPSEYNKFMSVFLKRKDFTDEQLKHLISLKVLSFEQINKVLGEPFLLKLLDSTYFDLGLTFELQKHNYIKQNFKDLLNAYQKLRSDNNISLFNLIIIFNTSPARQDQSCNTLYKILKSNDTDCLSTITNLLGFGTKVYPCTGSLECVNNDETDDEGDHTIEELSPVELFEELDFANLWIFQVFTKYYLEILSMNAANDLVFKKHIFDIIDVTGDDLLCSKIFDRISDLTLLERLLCVVEIDFFEKCLSNRDVSLPYFRVIIEIITNLSRKLNKISGGVIAMHDRAFNLLQLCAENFASMLPDELLNSESKLDVYLKVMIVHQQFVFRKCIDGLQTGGPEKDLICHLCKLFGKVGFSLKVKLLLYDILTSLKSFTIYASTRKSHSNMAKININVPKELLDLPPFSISSFMKSDPTDDDSADIHLGIVDDSSTERQIEPKYFIFNKKTLEYDCKLVLKPFHLLINYQEAGNGPFNNTSLSMSLFNASFDKKNPT</sequence>
<evidence type="ECO:0000256" key="2">
    <source>
        <dbReference type="ARBA" id="ARBA00010289"/>
    </source>
</evidence>
<dbReference type="PANTHER" id="PTHR46567:SF1">
    <property type="entry name" value="MEDIATOR OF RNA POLYMERASE II TRANSCRIPTION SUBUNIT 12"/>
    <property type="match status" value="1"/>
</dbReference>
<evidence type="ECO:0000313" key="9">
    <source>
        <dbReference type="EMBL" id="SCW00295.1"/>
    </source>
</evidence>
<feature type="domain" description="Mediator complex subunit Med12" evidence="8">
    <location>
        <begin position="117"/>
        <end position="180"/>
    </location>
</feature>
<protein>
    <recommendedName>
        <fullName evidence="3">Mediator of RNA polymerase II transcription subunit 12</fullName>
    </recommendedName>
    <alternativeName>
        <fullName evidence="7">Mediator complex subunit 12</fullName>
    </alternativeName>
</protein>
<evidence type="ECO:0000313" key="10">
    <source>
        <dbReference type="Proteomes" id="UP000190831"/>
    </source>
</evidence>
<evidence type="ECO:0000256" key="1">
    <source>
        <dbReference type="ARBA" id="ARBA00004123"/>
    </source>
</evidence>
<dbReference type="PANTHER" id="PTHR46567">
    <property type="entry name" value="MEDIATOR OF RNA POLYMERASE II TRANSCRIPTION SUBUNIT 12"/>
    <property type="match status" value="1"/>
</dbReference>
<dbReference type="OMA" id="EFIVYHQ"/>
<evidence type="ECO:0000256" key="5">
    <source>
        <dbReference type="ARBA" id="ARBA00023163"/>
    </source>
</evidence>
<reference evidence="9 10" key="1">
    <citation type="submission" date="2016-03" db="EMBL/GenBank/DDBJ databases">
        <authorList>
            <person name="Devillers H."/>
        </authorList>
    </citation>
    <scope>NUCLEOTIDE SEQUENCE [LARGE SCALE GENOMIC DNA]</scope>
    <source>
        <strain evidence="9">CBS 6772</strain>
    </source>
</reference>
<accession>A0A1G4M9A3</accession>
<proteinExistence type="inferred from homology"/>
<evidence type="ECO:0000256" key="4">
    <source>
        <dbReference type="ARBA" id="ARBA00023015"/>
    </source>
</evidence>
<dbReference type="InterPro" id="IPR019035">
    <property type="entry name" value="Mediator_Med12"/>
</dbReference>
<dbReference type="GO" id="GO:0016592">
    <property type="term" value="C:mediator complex"/>
    <property type="evidence" value="ECO:0007669"/>
    <property type="project" value="InterPro"/>
</dbReference>
<evidence type="ECO:0000259" key="8">
    <source>
        <dbReference type="SMART" id="SM01281"/>
    </source>
</evidence>
<dbReference type="EMBL" id="LT598485">
    <property type="protein sequence ID" value="SCW00295.1"/>
    <property type="molecule type" value="Genomic_DNA"/>
</dbReference>
<dbReference type="STRING" id="4955.A0A1G4M9A3"/>
<keyword evidence="4" id="KW-0805">Transcription regulation</keyword>
<comment type="similarity">
    <text evidence="2">Belongs to the Mediator complex subunit 12 family.</text>
</comment>